<accession>A0A397I2S4</accession>
<dbReference type="GO" id="GO:0005524">
    <property type="term" value="F:ATP binding"/>
    <property type="evidence" value="ECO:0007669"/>
    <property type="project" value="InterPro"/>
</dbReference>
<dbReference type="EMBL" id="PQFF01000253">
    <property type="protein sequence ID" value="RHZ69941.1"/>
    <property type="molecule type" value="Genomic_DNA"/>
</dbReference>
<dbReference type="InterPro" id="IPR001245">
    <property type="entry name" value="Ser-Thr/Tyr_kinase_cat_dom"/>
</dbReference>
<feature type="domain" description="Protein kinase" evidence="1">
    <location>
        <begin position="65"/>
        <end position="396"/>
    </location>
</feature>
<dbReference type="InterPro" id="IPR000719">
    <property type="entry name" value="Prot_kinase_dom"/>
</dbReference>
<dbReference type="GO" id="GO:0043235">
    <property type="term" value="C:receptor complex"/>
    <property type="evidence" value="ECO:0007669"/>
    <property type="project" value="TreeGrafter"/>
</dbReference>
<dbReference type="Proteomes" id="UP000266861">
    <property type="component" value="Unassembled WGS sequence"/>
</dbReference>
<dbReference type="GO" id="GO:0005886">
    <property type="term" value="C:plasma membrane"/>
    <property type="evidence" value="ECO:0007669"/>
    <property type="project" value="TreeGrafter"/>
</dbReference>
<reference evidence="2 3" key="1">
    <citation type="submission" date="2018-08" db="EMBL/GenBank/DDBJ databases">
        <title>Genome and evolution of the arbuscular mycorrhizal fungus Diversispora epigaea (formerly Glomus versiforme) and its bacterial endosymbionts.</title>
        <authorList>
            <person name="Sun X."/>
            <person name="Fei Z."/>
            <person name="Harrison M."/>
        </authorList>
    </citation>
    <scope>NUCLEOTIDE SEQUENCE [LARGE SCALE GENOMIC DNA]</scope>
    <source>
        <strain evidence="2 3">IT104</strain>
    </source>
</reference>
<dbReference type="PANTHER" id="PTHR24416">
    <property type="entry name" value="TYROSINE-PROTEIN KINASE RECEPTOR"/>
    <property type="match status" value="1"/>
</dbReference>
<evidence type="ECO:0000313" key="2">
    <source>
        <dbReference type="EMBL" id="RHZ69941.1"/>
    </source>
</evidence>
<dbReference type="AlphaFoldDB" id="A0A397I2S4"/>
<dbReference type="InterPro" id="IPR011009">
    <property type="entry name" value="Kinase-like_dom_sf"/>
</dbReference>
<protein>
    <recommendedName>
        <fullName evidence="1">Protein kinase domain-containing protein</fullName>
    </recommendedName>
</protein>
<evidence type="ECO:0000313" key="3">
    <source>
        <dbReference type="Proteomes" id="UP000266861"/>
    </source>
</evidence>
<dbReference type="InterPro" id="IPR050122">
    <property type="entry name" value="RTK"/>
</dbReference>
<dbReference type="GO" id="GO:0004714">
    <property type="term" value="F:transmembrane receptor protein tyrosine kinase activity"/>
    <property type="evidence" value="ECO:0007669"/>
    <property type="project" value="TreeGrafter"/>
</dbReference>
<dbReference type="SUPFAM" id="SSF56112">
    <property type="entry name" value="Protein kinase-like (PK-like)"/>
    <property type="match status" value="1"/>
</dbReference>
<dbReference type="PANTHER" id="PTHR24416:SF611">
    <property type="entry name" value="TYROSINE-PROTEIN KINASE TRANSMEMBRANE RECEPTOR ROR"/>
    <property type="match status" value="1"/>
</dbReference>
<dbReference type="STRING" id="1348612.A0A397I2S4"/>
<dbReference type="PROSITE" id="PS50011">
    <property type="entry name" value="PROTEIN_KINASE_DOM"/>
    <property type="match status" value="1"/>
</dbReference>
<gene>
    <name evidence="2" type="ORF">Glove_276g35</name>
</gene>
<sequence length="396" mass="46776">MASCSEYNQECTSWNWCKLCNSTRLKNNFNKWTSGNDTIDKFIQDAQLNVDYYEKVIEWIPYERFHDIKEISKGGFGTIYYAKWIDGVISYWNRENQKWERDGQREVALKRFDVIGDMNEDFLNEMAIHLRARTMGENPSVHFYGITKDPETRKFMIVLEYLKDGNLRNYLNNNFNNNIAPEVLSGEEYTKAADVYSFAIIAYEIITGLPPYPDAAHDNALALKICNGLRLKIPFHTPKLITQVIMRCWDARVTCRPTFEELHKELDKYYNDYMLKYNEITIQIEAEEFYKNKITTDATSTVPLNYKTHPQAIYISRLLDFSNLPKPKNEENFEKKLEELTESFSHIIITNDDIDEEMEVEEIGEIKEMEEIRKTEETGEKELKEPEEWADCYIKR</sequence>
<organism evidence="2 3">
    <name type="scientific">Diversispora epigaea</name>
    <dbReference type="NCBI Taxonomy" id="1348612"/>
    <lineage>
        <taxon>Eukaryota</taxon>
        <taxon>Fungi</taxon>
        <taxon>Fungi incertae sedis</taxon>
        <taxon>Mucoromycota</taxon>
        <taxon>Glomeromycotina</taxon>
        <taxon>Glomeromycetes</taxon>
        <taxon>Diversisporales</taxon>
        <taxon>Diversisporaceae</taxon>
        <taxon>Diversispora</taxon>
    </lineage>
</organism>
<name>A0A397I2S4_9GLOM</name>
<keyword evidence="3" id="KW-1185">Reference proteome</keyword>
<comment type="caution">
    <text evidence="2">The sequence shown here is derived from an EMBL/GenBank/DDBJ whole genome shotgun (WGS) entry which is preliminary data.</text>
</comment>
<dbReference type="Pfam" id="PF07714">
    <property type="entry name" value="PK_Tyr_Ser-Thr"/>
    <property type="match status" value="2"/>
</dbReference>
<evidence type="ECO:0000259" key="1">
    <source>
        <dbReference type="PROSITE" id="PS50011"/>
    </source>
</evidence>
<proteinExistence type="predicted"/>
<dbReference type="Gene3D" id="1.10.510.10">
    <property type="entry name" value="Transferase(Phosphotransferase) domain 1"/>
    <property type="match status" value="2"/>
</dbReference>
<dbReference type="GO" id="GO:0007169">
    <property type="term" value="P:cell surface receptor protein tyrosine kinase signaling pathway"/>
    <property type="evidence" value="ECO:0007669"/>
    <property type="project" value="TreeGrafter"/>
</dbReference>